<protein>
    <submittedName>
        <fullName evidence="9">MgtC/SapB family protein</fullName>
    </submittedName>
</protein>
<evidence type="ECO:0000256" key="7">
    <source>
        <dbReference type="SAM" id="Phobius"/>
    </source>
</evidence>
<feature type="transmembrane region" description="Helical" evidence="7">
    <location>
        <begin position="103"/>
        <end position="123"/>
    </location>
</feature>
<dbReference type="Proteomes" id="UP000670776">
    <property type="component" value="Unassembled WGS sequence"/>
</dbReference>
<dbReference type="InterPro" id="IPR049177">
    <property type="entry name" value="MgtC_SapB_SrpB_YhiD_N"/>
</dbReference>
<feature type="transmembrane region" description="Helical" evidence="7">
    <location>
        <begin position="50"/>
        <end position="70"/>
    </location>
</feature>
<dbReference type="PRINTS" id="PR01837">
    <property type="entry name" value="MGTCSAPBPROT"/>
</dbReference>
<keyword evidence="6 7" id="KW-0472">Membrane</keyword>
<proteinExistence type="inferred from homology"/>
<feature type="domain" description="MgtC/SapB/SrpB/YhiD N-terminal" evidence="8">
    <location>
        <begin position="26"/>
        <end position="147"/>
    </location>
</feature>
<feature type="transmembrane region" description="Helical" evidence="7">
    <location>
        <begin position="21"/>
        <end position="38"/>
    </location>
</feature>
<dbReference type="InterPro" id="IPR003416">
    <property type="entry name" value="MgtC/SapB/SrpB/YhiD_fam"/>
</dbReference>
<dbReference type="PANTHER" id="PTHR33778:SF1">
    <property type="entry name" value="MAGNESIUM TRANSPORTER YHID-RELATED"/>
    <property type="match status" value="1"/>
</dbReference>
<evidence type="ECO:0000313" key="10">
    <source>
        <dbReference type="Proteomes" id="UP000670776"/>
    </source>
</evidence>
<evidence type="ECO:0000256" key="6">
    <source>
        <dbReference type="ARBA" id="ARBA00023136"/>
    </source>
</evidence>
<reference evidence="9 10" key="1">
    <citation type="submission" date="2021-04" db="EMBL/GenBank/DDBJ databases">
        <title>Mariniflexile gromovii gen. nov., sp. nov., a gliding bacterium isolated from the sea urchin Strongylocentrotus intermedius.</title>
        <authorList>
            <person name="Ko S."/>
            <person name="Le V."/>
            <person name="Ahn C.-Y."/>
            <person name="Oh H.-M."/>
        </authorList>
    </citation>
    <scope>NUCLEOTIDE SEQUENCE [LARGE SCALE GENOMIC DNA]</scope>
    <source>
        <strain evidence="9 10">KCTC 12570</strain>
    </source>
</reference>
<evidence type="ECO:0000256" key="3">
    <source>
        <dbReference type="ARBA" id="ARBA00022475"/>
    </source>
</evidence>
<evidence type="ECO:0000256" key="4">
    <source>
        <dbReference type="ARBA" id="ARBA00022692"/>
    </source>
</evidence>
<keyword evidence="5 7" id="KW-1133">Transmembrane helix</keyword>
<comment type="caution">
    <text evidence="9">The sequence shown here is derived from an EMBL/GenBank/DDBJ whole genome shotgun (WGS) entry which is preliminary data.</text>
</comment>
<evidence type="ECO:0000256" key="2">
    <source>
        <dbReference type="ARBA" id="ARBA00009298"/>
    </source>
</evidence>
<accession>A0ABS4BSW5</accession>
<keyword evidence="4 7" id="KW-0812">Transmembrane</keyword>
<dbReference type="Pfam" id="PF02308">
    <property type="entry name" value="MgtC"/>
    <property type="match status" value="1"/>
</dbReference>
<organism evidence="9 10">
    <name type="scientific">Mariniflexile gromovii</name>
    <dbReference type="NCBI Taxonomy" id="362523"/>
    <lineage>
        <taxon>Bacteria</taxon>
        <taxon>Pseudomonadati</taxon>
        <taxon>Bacteroidota</taxon>
        <taxon>Flavobacteriia</taxon>
        <taxon>Flavobacteriales</taxon>
        <taxon>Flavobacteriaceae</taxon>
        <taxon>Mariniflexile</taxon>
    </lineage>
</organism>
<dbReference type="RefSeq" id="WP_209653224.1">
    <property type="nucleotide sequence ID" value="NZ_JAGJCB010000003.1"/>
</dbReference>
<dbReference type="PANTHER" id="PTHR33778">
    <property type="entry name" value="PROTEIN MGTC"/>
    <property type="match status" value="1"/>
</dbReference>
<evidence type="ECO:0000313" key="9">
    <source>
        <dbReference type="EMBL" id="MBP0903160.1"/>
    </source>
</evidence>
<feature type="transmembrane region" description="Helical" evidence="7">
    <location>
        <begin position="129"/>
        <end position="146"/>
    </location>
</feature>
<keyword evidence="10" id="KW-1185">Reference proteome</keyword>
<evidence type="ECO:0000256" key="5">
    <source>
        <dbReference type="ARBA" id="ARBA00022989"/>
    </source>
</evidence>
<sequence>MNLNLIINPVLDFGNNTNLDFIISVFIAMVAGFCIGLERQMKNKNAGLKTYALVAVGSAVFTNISFQYLGLDYVDTARIISQIVVGVGFLGAGVIVQGKHKISGLATAATIWCSAGLGCLAALKMYTELLSVTIIIVIINTIFGFLNSKINKHTSNEANN</sequence>
<evidence type="ECO:0000256" key="1">
    <source>
        <dbReference type="ARBA" id="ARBA00004651"/>
    </source>
</evidence>
<comment type="subcellular location">
    <subcellularLocation>
        <location evidence="1">Cell membrane</location>
        <topology evidence="1">Multi-pass membrane protein</topology>
    </subcellularLocation>
</comment>
<evidence type="ECO:0000259" key="8">
    <source>
        <dbReference type="Pfam" id="PF02308"/>
    </source>
</evidence>
<gene>
    <name evidence="9" type="ORF">J8H85_04905</name>
</gene>
<name>A0ABS4BSW5_9FLAO</name>
<comment type="similarity">
    <text evidence="2">Belongs to the MgtC/SapB family.</text>
</comment>
<keyword evidence="3" id="KW-1003">Cell membrane</keyword>
<dbReference type="EMBL" id="JAGJCB010000003">
    <property type="protein sequence ID" value="MBP0903160.1"/>
    <property type="molecule type" value="Genomic_DNA"/>
</dbReference>
<feature type="transmembrane region" description="Helical" evidence="7">
    <location>
        <begin position="76"/>
        <end position="96"/>
    </location>
</feature>